<proteinExistence type="predicted"/>
<gene>
    <name evidence="1" type="ORF">K466DRAFT_607416</name>
</gene>
<accession>A0A5C3NLC0</accession>
<sequence>MSSISPPLIYGKGFCFCVAWKQDAKPVPVTAYEDWQALLQLRPSVRCIVDTKATTLEVACPIIARETKLACRSALWENLALSKH</sequence>
<dbReference type="Proteomes" id="UP000308197">
    <property type="component" value="Unassembled WGS sequence"/>
</dbReference>
<protein>
    <submittedName>
        <fullName evidence="1">Uncharacterized protein</fullName>
    </submittedName>
</protein>
<name>A0A5C3NLC0_9APHY</name>
<evidence type="ECO:0000313" key="1">
    <source>
        <dbReference type="EMBL" id="TFK78014.1"/>
    </source>
</evidence>
<dbReference type="AlphaFoldDB" id="A0A5C3NLC0"/>
<dbReference type="EMBL" id="ML212893">
    <property type="protein sequence ID" value="TFK78014.1"/>
    <property type="molecule type" value="Genomic_DNA"/>
</dbReference>
<dbReference type="InParanoid" id="A0A5C3NLC0"/>
<evidence type="ECO:0000313" key="2">
    <source>
        <dbReference type="Proteomes" id="UP000308197"/>
    </source>
</evidence>
<keyword evidence="2" id="KW-1185">Reference proteome</keyword>
<reference evidence="1 2" key="1">
    <citation type="journal article" date="2019" name="Nat. Ecol. Evol.">
        <title>Megaphylogeny resolves global patterns of mushroom evolution.</title>
        <authorList>
            <person name="Varga T."/>
            <person name="Krizsan K."/>
            <person name="Foldi C."/>
            <person name="Dima B."/>
            <person name="Sanchez-Garcia M."/>
            <person name="Sanchez-Ramirez S."/>
            <person name="Szollosi G.J."/>
            <person name="Szarkandi J.G."/>
            <person name="Papp V."/>
            <person name="Albert L."/>
            <person name="Andreopoulos W."/>
            <person name="Angelini C."/>
            <person name="Antonin V."/>
            <person name="Barry K.W."/>
            <person name="Bougher N.L."/>
            <person name="Buchanan P."/>
            <person name="Buyck B."/>
            <person name="Bense V."/>
            <person name="Catcheside P."/>
            <person name="Chovatia M."/>
            <person name="Cooper J."/>
            <person name="Damon W."/>
            <person name="Desjardin D."/>
            <person name="Finy P."/>
            <person name="Geml J."/>
            <person name="Haridas S."/>
            <person name="Hughes K."/>
            <person name="Justo A."/>
            <person name="Karasinski D."/>
            <person name="Kautmanova I."/>
            <person name="Kiss B."/>
            <person name="Kocsube S."/>
            <person name="Kotiranta H."/>
            <person name="LaButti K.M."/>
            <person name="Lechner B.E."/>
            <person name="Liimatainen K."/>
            <person name="Lipzen A."/>
            <person name="Lukacs Z."/>
            <person name="Mihaltcheva S."/>
            <person name="Morgado L.N."/>
            <person name="Niskanen T."/>
            <person name="Noordeloos M.E."/>
            <person name="Ohm R.A."/>
            <person name="Ortiz-Santana B."/>
            <person name="Ovrebo C."/>
            <person name="Racz N."/>
            <person name="Riley R."/>
            <person name="Savchenko A."/>
            <person name="Shiryaev A."/>
            <person name="Soop K."/>
            <person name="Spirin V."/>
            <person name="Szebenyi C."/>
            <person name="Tomsovsky M."/>
            <person name="Tulloss R.E."/>
            <person name="Uehling J."/>
            <person name="Grigoriev I.V."/>
            <person name="Vagvolgyi C."/>
            <person name="Papp T."/>
            <person name="Martin F.M."/>
            <person name="Miettinen O."/>
            <person name="Hibbett D.S."/>
            <person name="Nagy L.G."/>
        </authorList>
    </citation>
    <scope>NUCLEOTIDE SEQUENCE [LARGE SCALE GENOMIC DNA]</scope>
    <source>
        <strain evidence="1 2">HHB13444</strain>
    </source>
</reference>
<organism evidence="1 2">
    <name type="scientific">Polyporus arcularius HHB13444</name>
    <dbReference type="NCBI Taxonomy" id="1314778"/>
    <lineage>
        <taxon>Eukaryota</taxon>
        <taxon>Fungi</taxon>
        <taxon>Dikarya</taxon>
        <taxon>Basidiomycota</taxon>
        <taxon>Agaricomycotina</taxon>
        <taxon>Agaricomycetes</taxon>
        <taxon>Polyporales</taxon>
        <taxon>Polyporaceae</taxon>
        <taxon>Polyporus</taxon>
    </lineage>
</organism>